<sequence length="264" mass="30028">MSWGVRSHAGRSSTRQKEDTTMAALENISYVTIGALYLNQTEKNNTVNESHTSFIIAAGFILFTSFIGILGNSLVFWYLSFKIKRTKYTTYIINLAVADLIYLIFMSVVMSIAILRYLKQNIAADPKKVIFGLEILLDFGQYADMFLLTAVSVERCMAIYYPMWYRYRRPKFQSLLVCVICWGLSMLATLVDNIGCPVELFVYICISINSTVNPFIYFLVGTQKMHGAWNFLEKALKKVFGEEEGEKGVTKHHEEGSTKESNIS</sequence>
<dbReference type="InterPro" id="IPR026234">
    <property type="entry name" value="MRGPCRFAMILY"/>
</dbReference>
<keyword evidence="2" id="KW-1003">Cell membrane</keyword>
<dbReference type="PANTHER" id="PTHR11334:SF29">
    <property type="entry name" value="MAS-RELATED G-PROTEIN COUPLED RECEPTOR MEMBER X2"/>
    <property type="match status" value="1"/>
</dbReference>
<feature type="compositionally biased region" description="Basic and acidic residues" evidence="10">
    <location>
        <begin position="244"/>
        <end position="258"/>
    </location>
</feature>
<feature type="domain" description="G-protein coupled receptors family 1 profile" evidence="12">
    <location>
        <begin position="71"/>
        <end position="190"/>
    </location>
</feature>
<feature type="transmembrane region" description="Helical" evidence="11">
    <location>
        <begin position="54"/>
        <end position="79"/>
    </location>
</feature>
<proteinExistence type="inferred from homology"/>
<dbReference type="AlphaFoldDB" id="A0AAV7SRG9"/>
<dbReference type="EMBL" id="JANPWB010000008">
    <property type="protein sequence ID" value="KAJ1166750.1"/>
    <property type="molecule type" value="Genomic_DNA"/>
</dbReference>
<evidence type="ECO:0000256" key="4">
    <source>
        <dbReference type="ARBA" id="ARBA00022989"/>
    </source>
</evidence>
<dbReference type="Gene3D" id="1.20.1070.10">
    <property type="entry name" value="Rhodopsin 7-helix transmembrane proteins"/>
    <property type="match status" value="1"/>
</dbReference>
<feature type="transmembrane region" description="Helical" evidence="11">
    <location>
        <begin position="130"/>
        <end position="153"/>
    </location>
</feature>
<dbReference type="Proteomes" id="UP001066276">
    <property type="component" value="Chromosome 4_2"/>
</dbReference>
<evidence type="ECO:0000313" key="14">
    <source>
        <dbReference type="Proteomes" id="UP001066276"/>
    </source>
</evidence>
<dbReference type="PANTHER" id="PTHR11334">
    <property type="entry name" value="MAS-RELATED G-PROTEIN COUPLED RECEPTOR"/>
    <property type="match status" value="1"/>
</dbReference>
<evidence type="ECO:0000256" key="1">
    <source>
        <dbReference type="ARBA" id="ARBA00004651"/>
    </source>
</evidence>
<dbReference type="Pfam" id="PF00001">
    <property type="entry name" value="7tm_1"/>
    <property type="match status" value="1"/>
</dbReference>
<dbReference type="PROSITE" id="PS00237">
    <property type="entry name" value="G_PROTEIN_RECEP_F1_1"/>
    <property type="match status" value="1"/>
</dbReference>
<evidence type="ECO:0000313" key="13">
    <source>
        <dbReference type="EMBL" id="KAJ1166750.1"/>
    </source>
</evidence>
<evidence type="ECO:0000256" key="2">
    <source>
        <dbReference type="ARBA" id="ARBA00022475"/>
    </source>
</evidence>
<comment type="similarity">
    <text evidence="9">Belongs to the G-protein coupled receptor 1 family.</text>
</comment>
<feature type="region of interest" description="Disordered" evidence="10">
    <location>
        <begin position="244"/>
        <end position="264"/>
    </location>
</feature>
<evidence type="ECO:0000256" key="9">
    <source>
        <dbReference type="RuleBase" id="RU000688"/>
    </source>
</evidence>
<dbReference type="InterPro" id="IPR017452">
    <property type="entry name" value="GPCR_Rhodpsn_7TM"/>
</dbReference>
<keyword evidence="5 9" id="KW-0297">G-protein coupled receptor</keyword>
<gene>
    <name evidence="13" type="ORF">NDU88_007147</name>
</gene>
<dbReference type="GO" id="GO:0005886">
    <property type="term" value="C:plasma membrane"/>
    <property type="evidence" value="ECO:0007669"/>
    <property type="project" value="UniProtKB-SubCell"/>
</dbReference>
<dbReference type="PRINTS" id="PR00237">
    <property type="entry name" value="GPCRRHODOPSN"/>
</dbReference>
<evidence type="ECO:0000256" key="11">
    <source>
        <dbReference type="SAM" id="Phobius"/>
    </source>
</evidence>
<dbReference type="InterPro" id="IPR000276">
    <property type="entry name" value="GPCR_Rhodpsn"/>
</dbReference>
<keyword evidence="3 9" id="KW-0812">Transmembrane</keyword>
<comment type="caution">
    <text evidence="13">The sequence shown here is derived from an EMBL/GenBank/DDBJ whole genome shotgun (WGS) entry which is preliminary data.</text>
</comment>
<evidence type="ECO:0000256" key="5">
    <source>
        <dbReference type="ARBA" id="ARBA00023040"/>
    </source>
</evidence>
<accession>A0AAV7SRG9</accession>
<keyword evidence="6 11" id="KW-0472">Membrane</keyword>
<evidence type="ECO:0000256" key="10">
    <source>
        <dbReference type="SAM" id="MobiDB-lite"/>
    </source>
</evidence>
<evidence type="ECO:0000259" key="12">
    <source>
        <dbReference type="PROSITE" id="PS50262"/>
    </source>
</evidence>
<reference evidence="13" key="1">
    <citation type="journal article" date="2022" name="bioRxiv">
        <title>Sequencing and chromosome-scale assembly of the giantPleurodeles waltlgenome.</title>
        <authorList>
            <person name="Brown T."/>
            <person name="Elewa A."/>
            <person name="Iarovenko S."/>
            <person name="Subramanian E."/>
            <person name="Araus A.J."/>
            <person name="Petzold A."/>
            <person name="Susuki M."/>
            <person name="Suzuki K.-i.T."/>
            <person name="Hayashi T."/>
            <person name="Toyoda A."/>
            <person name="Oliveira C."/>
            <person name="Osipova E."/>
            <person name="Leigh N.D."/>
            <person name="Simon A."/>
            <person name="Yun M.H."/>
        </authorList>
    </citation>
    <scope>NUCLEOTIDE SEQUENCE</scope>
    <source>
        <strain evidence="13">20211129_DDA</strain>
        <tissue evidence="13">Liver</tissue>
    </source>
</reference>
<feature type="transmembrane region" description="Helical" evidence="11">
    <location>
        <begin position="91"/>
        <end position="118"/>
    </location>
</feature>
<organism evidence="13 14">
    <name type="scientific">Pleurodeles waltl</name>
    <name type="common">Iberian ribbed newt</name>
    <dbReference type="NCBI Taxonomy" id="8319"/>
    <lineage>
        <taxon>Eukaryota</taxon>
        <taxon>Metazoa</taxon>
        <taxon>Chordata</taxon>
        <taxon>Craniata</taxon>
        <taxon>Vertebrata</taxon>
        <taxon>Euteleostomi</taxon>
        <taxon>Amphibia</taxon>
        <taxon>Batrachia</taxon>
        <taxon>Caudata</taxon>
        <taxon>Salamandroidea</taxon>
        <taxon>Salamandridae</taxon>
        <taxon>Pleurodelinae</taxon>
        <taxon>Pleurodeles</taxon>
    </lineage>
</organism>
<evidence type="ECO:0000256" key="7">
    <source>
        <dbReference type="ARBA" id="ARBA00023170"/>
    </source>
</evidence>
<evidence type="ECO:0000256" key="3">
    <source>
        <dbReference type="ARBA" id="ARBA00022692"/>
    </source>
</evidence>
<keyword evidence="4 11" id="KW-1133">Transmembrane helix</keyword>
<feature type="transmembrane region" description="Helical" evidence="11">
    <location>
        <begin position="174"/>
        <end position="194"/>
    </location>
</feature>
<keyword evidence="8 9" id="KW-0807">Transducer</keyword>
<keyword evidence="7 9" id="KW-0675">Receptor</keyword>
<evidence type="ECO:0000256" key="6">
    <source>
        <dbReference type="ARBA" id="ARBA00023136"/>
    </source>
</evidence>
<dbReference type="SUPFAM" id="SSF81321">
    <property type="entry name" value="Family A G protein-coupled receptor-like"/>
    <property type="match status" value="1"/>
</dbReference>
<dbReference type="PROSITE" id="PS50262">
    <property type="entry name" value="G_PROTEIN_RECEP_F1_2"/>
    <property type="match status" value="1"/>
</dbReference>
<dbReference type="GO" id="GO:0004930">
    <property type="term" value="F:G protein-coupled receptor activity"/>
    <property type="evidence" value="ECO:0007669"/>
    <property type="project" value="UniProtKB-KW"/>
</dbReference>
<evidence type="ECO:0000256" key="8">
    <source>
        <dbReference type="ARBA" id="ARBA00023224"/>
    </source>
</evidence>
<name>A0AAV7SRG9_PLEWA</name>
<keyword evidence="14" id="KW-1185">Reference proteome</keyword>
<protein>
    <recommendedName>
        <fullName evidence="12">G-protein coupled receptors family 1 profile domain-containing protein</fullName>
    </recommendedName>
</protein>
<dbReference type="PRINTS" id="PR02108">
    <property type="entry name" value="MRGPCRFAMILY"/>
</dbReference>
<comment type="subcellular location">
    <subcellularLocation>
        <location evidence="1">Cell membrane</location>
        <topology evidence="1">Multi-pass membrane protein</topology>
    </subcellularLocation>
</comment>
<feature type="transmembrane region" description="Helical" evidence="11">
    <location>
        <begin position="200"/>
        <end position="220"/>
    </location>
</feature>